<accession>A0A4Y3WB60</accession>
<gene>
    <name evidence="2" type="ORF">NWI01_12530</name>
</gene>
<name>A0A4Y3WB60_NITWI</name>
<protein>
    <recommendedName>
        <fullName evidence="4">Nucleotidyl transferase AbiEii/AbiGii toxin family protein</fullName>
    </recommendedName>
</protein>
<feature type="region of interest" description="Disordered" evidence="1">
    <location>
        <begin position="349"/>
        <end position="369"/>
    </location>
</feature>
<dbReference type="Proteomes" id="UP000318825">
    <property type="component" value="Unassembled WGS sequence"/>
</dbReference>
<dbReference type="Pfam" id="PF08843">
    <property type="entry name" value="AbiEii"/>
    <property type="match status" value="1"/>
</dbReference>
<dbReference type="RefSeq" id="WP_244613662.1">
    <property type="nucleotide sequence ID" value="NZ_BJNF01000029.1"/>
</dbReference>
<feature type="compositionally biased region" description="Basic residues" evidence="1">
    <location>
        <begin position="358"/>
        <end position="369"/>
    </location>
</feature>
<dbReference type="EMBL" id="BJNF01000029">
    <property type="protein sequence ID" value="GEC15361.1"/>
    <property type="molecule type" value="Genomic_DNA"/>
</dbReference>
<organism evidence="2 3">
    <name type="scientific">Nitrobacter winogradskyi</name>
    <name type="common">Nitrobacter agilis</name>
    <dbReference type="NCBI Taxonomy" id="913"/>
    <lineage>
        <taxon>Bacteria</taxon>
        <taxon>Pseudomonadati</taxon>
        <taxon>Pseudomonadota</taxon>
        <taxon>Alphaproteobacteria</taxon>
        <taxon>Hyphomicrobiales</taxon>
        <taxon>Nitrobacteraceae</taxon>
        <taxon>Nitrobacter</taxon>
    </lineage>
</organism>
<evidence type="ECO:0000256" key="1">
    <source>
        <dbReference type="SAM" id="MobiDB-lite"/>
    </source>
</evidence>
<dbReference type="AlphaFoldDB" id="A0A4Y3WB60"/>
<comment type="caution">
    <text evidence="2">The sequence shown here is derived from an EMBL/GenBank/DDBJ whole genome shotgun (WGS) entry which is preliminary data.</text>
</comment>
<reference evidence="2 3" key="1">
    <citation type="submission" date="2019-06" db="EMBL/GenBank/DDBJ databases">
        <title>Whole genome shotgun sequence of Nitrobacter winogradskyi NBRC 14297.</title>
        <authorList>
            <person name="Hosoyama A."/>
            <person name="Uohara A."/>
            <person name="Ohji S."/>
            <person name="Ichikawa N."/>
        </authorList>
    </citation>
    <scope>NUCLEOTIDE SEQUENCE [LARGE SCALE GENOMIC DNA]</scope>
    <source>
        <strain evidence="2 3">NBRC 14297</strain>
    </source>
</reference>
<evidence type="ECO:0000313" key="3">
    <source>
        <dbReference type="Proteomes" id="UP000318825"/>
    </source>
</evidence>
<proteinExistence type="predicted"/>
<evidence type="ECO:0000313" key="2">
    <source>
        <dbReference type="EMBL" id="GEC15361.1"/>
    </source>
</evidence>
<dbReference type="InterPro" id="IPR014942">
    <property type="entry name" value="AbiEii"/>
</dbReference>
<dbReference type="Gene3D" id="3.10.450.620">
    <property type="entry name" value="JHP933, nucleotidyltransferase-like core domain"/>
    <property type="match status" value="1"/>
</dbReference>
<evidence type="ECO:0008006" key="4">
    <source>
        <dbReference type="Google" id="ProtNLM"/>
    </source>
</evidence>
<sequence>MNPAFDEVLAAGPAAMLSAFDTTAQRLGTASQNIEKDFWVCWTLDALFNGLSEGGPRLLFKGGTSLSKGFGLINRFSEDIDVTVFRDDIGEPATIEELNALSRNKRRARLDAIKEASQAYINGPLRAELTAILQKRLQTAGLSAGDARVEADDADSDEQTLLIWYPAATPRSDYVRAAIKIESGAKSALDPNSEVPIKAYVDDDLPALDLTVPAVRTVDPERTFWDKVVILHGLRRWFDQRSELRGGGQRVSRHYYDLHRLTAASVGTAAIDDAALGADCVAHARMFFNRPDYDLATAAPGSFALAPHDEMIELLRTDYRAMQGMIFGYPPSFEAVLKSINSLETQLNKDIANEGGPTRKHKNKSPPTK</sequence>